<dbReference type="Proteomes" id="UP000070198">
    <property type="component" value="Unassembled WGS sequence"/>
</dbReference>
<dbReference type="EMBL" id="LQXV01000132">
    <property type="protein sequence ID" value="KXU09772.1"/>
    <property type="molecule type" value="Genomic_DNA"/>
</dbReference>
<organism evidence="2 4">
    <name type="scientific">Streptococcus gallolyticus</name>
    <dbReference type="NCBI Taxonomy" id="315405"/>
    <lineage>
        <taxon>Bacteria</taxon>
        <taxon>Bacillati</taxon>
        <taxon>Bacillota</taxon>
        <taxon>Bacilli</taxon>
        <taxon>Lactobacillales</taxon>
        <taxon>Streptococcaceae</taxon>
        <taxon>Streptococcus</taxon>
    </lineage>
</organism>
<evidence type="ECO:0000313" key="4">
    <source>
        <dbReference type="Proteomes" id="UP000071927"/>
    </source>
</evidence>
<gene>
    <name evidence="1" type="ORF">SGADD02_00115</name>
    <name evidence="2" type="ORF">SGADD03_00502</name>
</gene>
<accession>A0A139R4T2</accession>
<evidence type="ECO:0000313" key="2">
    <source>
        <dbReference type="EMBL" id="KXU09772.1"/>
    </source>
</evidence>
<reference evidence="3 4" key="1">
    <citation type="submission" date="2016-01" db="EMBL/GenBank/DDBJ databases">
        <title>Highly variable Streptococcus oralis are common among viridans streptococci isolated from primates.</title>
        <authorList>
            <person name="Denapaite D."/>
            <person name="Rieger M."/>
            <person name="Koendgen S."/>
            <person name="Brueckner R."/>
            <person name="Ochigava I."/>
            <person name="Kappeler P."/>
            <person name="Maetz-Rensing K."/>
            <person name="Leendertz F."/>
            <person name="Hakenbeck R."/>
        </authorList>
    </citation>
    <scope>NUCLEOTIDE SEQUENCE [LARGE SCALE GENOMIC DNA]</scope>
    <source>
        <strain evidence="1 3">DD02</strain>
        <strain evidence="2 4">DD03</strain>
    </source>
</reference>
<dbReference type="Proteomes" id="UP000071927">
    <property type="component" value="Unassembled WGS sequence"/>
</dbReference>
<dbReference type="EMBL" id="LQOF01000016">
    <property type="protein sequence ID" value="KXT73689.1"/>
    <property type="molecule type" value="Genomic_DNA"/>
</dbReference>
<comment type="caution">
    <text evidence="2">The sequence shown here is derived from an EMBL/GenBank/DDBJ whole genome shotgun (WGS) entry which is preliminary data.</text>
</comment>
<name>A0A139R4T2_9STRE</name>
<evidence type="ECO:0000313" key="1">
    <source>
        <dbReference type="EMBL" id="KXT73689.1"/>
    </source>
</evidence>
<dbReference type="PATRIC" id="fig|315405.11.peg.126"/>
<dbReference type="AlphaFoldDB" id="A0A139R4T2"/>
<evidence type="ECO:0000313" key="3">
    <source>
        <dbReference type="Proteomes" id="UP000070198"/>
    </source>
</evidence>
<sequence>MIEAFIFKIVTAVLKRQLSHKKLLIDIFDLSRLFLVSS</sequence>
<protein>
    <submittedName>
        <fullName evidence="2">Uncharacterized protein</fullName>
    </submittedName>
</protein>
<proteinExistence type="predicted"/>